<gene>
    <name evidence="2" type="ORF">I8J34_06775</name>
</gene>
<dbReference type="AlphaFoldDB" id="A0A944H767"/>
<evidence type="ECO:0000313" key="2">
    <source>
        <dbReference type="EMBL" id="MBT0960879.1"/>
    </source>
</evidence>
<dbReference type="PIRSF" id="PIRSF028101">
    <property type="entry name" value="UCP028101"/>
    <property type="match status" value="1"/>
</dbReference>
<accession>A0A944H767</accession>
<dbReference type="InterPro" id="IPR015943">
    <property type="entry name" value="WD40/YVTN_repeat-like_dom_sf"/>
</dbReference>
<dbReference type="Pfam" id="PF07433">
    <property type="entry name" value="DUF1513"/>
    <property type="match status" value="1"/>
</dbReference>
<dbReference type="Proteomes" id="UP000694660">
    <property type="component" value="Unassembled WGS sequence"/>
</dbReference>
<reference evidence="3" key="1">
    <citation type="journal article" date="2022" name="ISME J.">
        <title>Genetic and phylogenetic analysis of dissimilatory iodate-reducing bacteria identifies potential niches across the world's oceans.</title>
        <authorList>
            <person name="Reyes-Umana V."/>
            <person name="Henning Z."/>
            <person name="Lee K."/>
            <person name="Barnum T.P."/>
            <person name="Coates J.D."/>
        </authorList>
    </citation>
    <scope>NUCLEOTIDE SEQUENCE [LARGE SCALE GENOMIC DNA]</scope>
    <source>
        <strain evidence="3">IR12</strain>
    </source>
</reference>
<proteinExistence type="predicted"/>
<dbReference type="SUPFAM" id="SSF50969">
    <property type="entry name" value="YVTN repeat-like/Quinoprotein amine dehydrogenase"/>
    <property type="match status" value="1"/>
</dbReference>
<feature type="signal peptide" evidence="1">
    <location>
        <begin position="1"/>
        <end position="35"/>
    </location>
</feature>
<feature type="chain" id="PRO_5037083659" evidence="1">
    <location>
        <begin position="36"/>
        <end position="366"/>
    </location>
</feature>
<dbReference type="RefSeq" id="WP_214360630.1">
    <property type="nucleotide sequence ID" value="NZ_JAEKFT010000005.1"/>
</dbReference>
<name>A0A944H767_DENI1</name>
<keyword evidence="3" id="KW-1185">Reference proteome</keyword>
<protein>
    <submittedName>
        <fullName evidence="2">DUF1513 domain-containing protein</fullName>
    </submittedName>
</protein>
<keyword evidence="1" id="KW-0732">Signal</keyword>
<dbReference type="InterPro" id="IPR011044">
    <property type="entry name" value="Quino_amine_DH_bsu"/>
</dbReference>
<dbReference type="Gene3D" id="2.130.10.10">
    <property type="entry name" value="YVTN repeat-like/Quinoprotein amine dehydrogenase"/>
    <property type="match status" value="1"/>
</dbReference>
<dbReference type="EMBL" id="JAEKFT010000005">
    <property type="protein sequence ID" value="MBT0960879.1"/>
    <property type="molecule type" value="Genomic_DNA"/>
</dbReference>
<evidence type="ECO:0000256" key="1">
    <source>
        <dbReference type="SAM" id="SignalP"/>
    </source>
</evidence>
<dbReference type="PROSITE" id="PS51318">
    <property type="entry name" value="TAT"/>
    <property type="match status" value="1"/>
</dbReference>
<sequence>MAIDHTRRRLLAALPAGVVLAHPRLAAAVPAPAHAALLTCWADHPTRPRHFFAGLSQAMSTALALPARGHDVFWHPANDGSAIVVARRPGRFLVRWDVASGKTLARFDTGDALDDIRLEGHFAFSADGRRLYATESDLITGRGHVGVYDTDSLARLGRHDAAGIGPHAIKRLAEGTLAVAIGGVLTLPETGRVKRNLDRMDPSLVILDPASGQILRQLRLPDPWMSVRHAAQAADGAIGVALQNEGGPDRPLLARVQGEALVYAEADAATRARCGGYAGDVMAIDGHFALSASTAGVTALWTTGGRHVGTLDTPRVCALTRAGRQLVATGDGGDVWTIDPQGPRIVSHSRYPVALDNHAARPLAVG</sequence>
<dbReference type="InterPro" id="IPR008311">
    <property type="entry name" value="UCP028101"/>
</dbReference>
<dbReference type="InterPro" id="IPR006311">
    <property type="entry name" value="TAT_signal"/>
</dbReference>
<evidence type="ECO:0000313" key="3">
    <source>
        <dbReference type="Proteomes" id="UP000694660"/>
    </source>
</evidence>
<comment type="caution">
    <text evidence="2">The sequence shown here is derived from an EMBL/GenBank/DDBJ whole genome shotgun (WGS) entry which is preliminary data.</text>
</comment>
<organism evidence="2 3">
    <name type="scientific">Denitromonas iodatirespirans</name>
    <dbReference type="NCBI Taxonomy" id="2795389"/>
    <lineage>
        <taxon>Bacteria</taxon>
        <taxon>Pseudomonadati</taxon>
        <taxon>Pseudomonadota</taxon>
        <taxon>Betaproteobacteria</taxon>
        <taxon>Rhodocyclales</taxon>
        <taxon>Zoogloeaceae</taxon>
        <taxon>Denitromonas</taxon>
    </lineage>
</organism>